<evidence type="ECO:0000256" key="2">
    <source>
        <dbReference type="SAM" id="MobiDB-lite"/>
    </source>
</evidence>
<feature type="compositionally biased region" description="Pro residues" evidence="2">
    <location>
        <begin position="213"/>
        <end position="222"/>
    </location>
</feature>
<organism evidence="4">
    <name type="scientific">uncultured Acidimicrobiales bacterium</name>
    <dbReference type="NCBI Taxonomy" id="310071"/>
    <lineage>
        <taxon>Bacteria</taxon>
        <taxon>Bacillati</taxon>
        <taxon>Actinomycetota</taxon>
        <taxon>Acidimicrobiia</taxon>
        <taxon>Acidimicrobiales</taxon>
        <taxon>environmental samples</taxon>
    </lineage>
</organism>
<dbReference type="InterPro" id="IPR050570">
    <property type="entry name" value="Cell_wall_metabolism_enzyme"/>
</dbReference>
<evidence type="ECO:0000256" key="1">
    <source>
        <dbReference type="SAM" id="Coils"/>
    </source>
</evidence>
<feature type="region of interest" description="Disordered" evidence="2">
    <location>
        <begin position="1"/>
        <end position="24"/>
    </location>
</feature>
<dbReference type="CDD" id="cd12797">
    <property type="entry name" value="M23_peptidase"/>
    <property type="match status" value="1"/>
</dbReference>
<reference evidence="4" key="1">
    <citation type="submission" date="2020-02" db="EMBL/GenBank/DDBJ databases">
        <authorList>
            <person name="Meier V. D."/>
        </authorList>
    </citation>
    <scope>NUCLEOTIDE SEQUENCE</scope>
    <source>
        <strain evidence="4">AVDCRST_MAG76</strain>
    </source>
</reference>
<dbReference type="PANTHER" id="PTHR21666:SF270">
    <property type="entry name" value="MUREIN HYDROLASE ACTIVATOR ENVC"/>
    <property type="match status" value="1"/>
</dbReference>
<dbReference type="AlphaFoldDB" id="A0A6J4I8X9"/>
<evidence type="ECO:0000259" key="3">
    <source>
        <dbReference type="Pfam" id="PF01551"/>
    </source>
</evidence>
<dbReference type="Pfam" id="PF01551">
    <property type="entry name" value="Peptidase_M23"/>
    <property type="match status" value="1"/>
</dbReference>
<feature type="compositionally biased region" description="Low complexity" evidence="2">
    <location>
        <begin position="223"/>
        <end position="235"/>
    </location>
</feature>
<dbReference type="GO" id="GO:0004222">
    <property type="term" value="F:metalloendopeptidase activity"/>
    <property type="evidence" value="ECO:0007669"/>
    <property type="project" value="TreeGrafter"/>
</dbReference>
<dbReference type="EMBL" id="CADCSZ010000115">
    <property type="protein sequence ID" value="CAA9243485.1"/>
    <property type="molecule type" value="Genomic_DNA"/>
</dbReference>
<evidence type="ECO:0000313" key="4">
    <source>
        <dbReference type="EMBL" id="CAA9243485.1"/>
    </source>
</evidence>
<dbReference type="PANTHER" id="PTHR21666">
    <property type="entry name" value="PEPTIDASE-RELATED"/>
    <property type="match status" value="1"/>
</dbReference>
<sequence length="359" mass="37540">MVLSLSLVSSRAAADPAADRERVRRERADAAAKLRAAEATDEELADAVDALGGAERAALGKAQQATRALQRAEADVAEAESTLSRQRRAVAERAVRAYAEQGQVQVLTGVGRPEDAARRLALAKVVQGRLVDAVDSSRAAVDDLSRRRRQQAAAARQAARSLRQVVDARSRTTKAQADLDRRIDGLRKEVDALEAEEGELSQLLAARASRAAVPPPDPPSGPIRPGGAAAPPSGGVSASGFMWPVNGRLTSPFGPRWGRMHQGQDIAAPTGTPIKAAKAGRVIKAGGAGGYGNLTLLDHGGGIVTAYGHQSRFAAGEGASVQTGQLIGYVGSTGHSTGPHLHFEVRVNGTQRNPRPYLP</sequence>
<feature type="region of interest" description="Disordered" evidence="2">
    <location>
        <begin position="209"/>
        <end position="235"/>
    </location>
</feature>
<keyword evidence="4" id="KW-0378">Hydrolase</keyword>
<feature type="coiled-coil region" evidence="1">
    <location>
        <begin position="176"/>
        <end position="203"/>
    </location>
</feature>
<gene>
    <name evidence="4" type="ORF">AVDCRST_MAG76-1899</name>
</gene>
<name>A0A6J4I8X9_9ACTN</name>
<feature type="compositionally biased region" description="Low complexity" evidence="2">
    <location>
        <begin position="1"/>
        <end position="16"/>
    </location>
</feature>
<dbReference type="GO" id="GO:0003796">
    <property type="term" value="F:lysozyme activity"/>
    <property type="evidence" value="ECO:0007669"/>
    <property type="project" value="UniProtKB-EC"/>
</dbReference>
<protein>
    <submittedName>
        <fullName evidence="4">Phage lysin, 1,4-beta-N-acetylmuramidase or lysozyme</fullName>
        <ecNumber evidence="4">3.2.1.17</ecNumber>
    </submittedName>
</protein>
<accession>A0A6J4I8X9</accession>
<proteinExistence type="predicted"/>
<dbReference type="SUPFAM" id="SSF51261">
    <property type="entry name" value="Duplicated hybrid motif"/>
    <property type="match status" value="1"/>
</dbReference>
<feature type="domain" description="M23ase beta-sheet core" evidence="3">
    <location>
        <begin position="259"/>
        <end position="354"/>
    </location>
</feature>
<dbReference type="InterPro" id="IPR016047">
    <property type="entry name" value="M23ase_b-sheet_dom"/>
</dbReference>
<keyword evidence="1" id="KW-0175">Coiled coil</keyword>
<keyword evidence="4" id="KW-0326">Glycosidase</keyword>
<dbReference type="InterPro" id="IPR011055">
    <property type="entry name" value="Dup_hybrid_motif"/>
</dbReference>
<dbReference type="Gene3D" id="2.70.70.10">
    <property type="entry name" value="Glucose Permease (Domain IIA)"/>
    <property type="match status" value="1"/>
</dbReference>
<dbReference type="EC" id="3.2.1.17" evidence="4"/>